<gene>
    <name evidence="1" type="ORF">BPA_0110100</name>
</gene>
<reference evidence="1" key="1">
    <citation type="submission" date="2016-10" db="EMBL/GenBank/DDBJ databases">
        <title>Comparative Genomics of Relapsing Fever Spirochetes.</title>
        <authorList>
            <person name="Schwan T.G."/>
            <person name="Raffel S.J."/>
            <person name="Porcella S.F."/>
            <person name="Martens C.A."/>
            <person name="Bruno D.P."/>
            <person name="Ricklefs S.M."/>
            <person name="Barbian K.B."/>
        </authorList>
    </citation>
    <scope>NUCLEOTIDE SEQUENCE</scope>
    <source>
        <strain evidence="1">SLO</strain>
    </source>
</reference>
<evidence type="ECO:0000313" key="2">
    <source>
        <dbReference type="Proteomes" id="UP000019331"/>
    </source>
</evidence>
<proteinExistence type="predicted"/>
<name>A0ABM5PJF9_BORPR</name>
<dbReference type="Proteomes" id="UP000019331">
    <property type="component" value="Chromosome"/>
</dbReference>
<sequence>MLLRALILKISSLKGLVSIIQVYFIRFIDII</sequence>
<accession>A0ABM5PJF9</accession>
<evidence type="ECO:0008006" key="3">
    <source>
        <dbReference type="Google" id="ProtNLM"/>
    </source>
</evidence>
<protein>
    <recommendedName>
        <fullName evidence="3">Variable outer membrane protein</fullName>
    </recommendedName>
</protein>
<organism evidence="1 2">
    <name type="scientific">Borrelia parkeri SLO</name>
    <dbReference type="NCBI Taxonomy" id="1313294"/>
    <lineage>
        <taxon>Bacteria</taxon>
        <taxon>Pseudomonadati</taxon>
        <taxon>Spirochaetota</taxon>
        <taxon>Spirochaetia</taxon>
        <taxon>Spirochaetales</taxon>
        <taxon>Borreliaceae</taxon>
        <taxon>Borrelia</taxon>
    </lineage>
</organism>
<keyword evidence="2" id="KW-1185">Reference proteome</keyword>
<dbReference type="EMBL" id="CP005851">
    <property type="protein sequence ID" value="AHH09354.1"/>
    <property type="molecule type" value="Genomic_DNA"/>
</dbReference>
<evidence type="ECO:0000313" key="1">
    <source>
        <dbReference type="EMBL" id="AHH09354.1"/>
    </source>
</evidence>